<dbReference type="GO" id="GO:0016491">
    <property type="term" value="F:oxidoreductase activity"/>
    <property type="evidence" value="ECO:0007669"/>
    <property type="project" value="UniProtKB-KW"/>
</dbReference>
<dbReference type="RefSeq" id="WP_084440521.1">
    <property type="nucleotide sequence ID" value="NZ_AUBI01000006.1"/>
</dbReference>
<proteinExistence type="inferred from homology"/>
<reference evidence="3 4" key="1">
    <citation type="submission" date="2019-07" db="EMBL/GenBank/DDBJ databases">
        <title>Whole genome shotgun sequence of Acetobacter nitrogenifigens NBRC 105050.</title>
        <authorList>
            <person name="Hosoyama A."/>
            <person name="Uohara A."/>
            <person name="Ohji S."/>
            <person name="Ichikawa N."/>
        </authorList>
    </citation>
    <scope>NUCLEOTIDE SEQUENCE [LARGE SCALE GENOMIC DNA]</scope>
    <source>
        <strain evidence="3 4">NBRC 105050</strain>
    </source>
</reference>
<dbReference type="SUPFAM" id="SSF51735">
    <property type="entry name" value="NAD(P)-binding Rossmann-fold domains"/>
    <property type="match status" value="1"/>
</dbReference>
<dbReference type="PANTHER" id="PTHR44196">
    <property type="entry name" value="DEHYDROGENASE/REDUCTASE SDR FAMILY MEMBER 7B"/>
    <property type="match status" value="1"/>
</dbReference>
<keyword evidence="2" id="KW-0560">Oxidoreductase</keyword>
<gene>
    <name evidence="3" type="ORF">ANI02nite_12090</name>
</gene>
<evidence type="ECO:0000313" key="4">
    <source>
        <dbReference type="Proteomes" id="UP000321635"/>
    </source>
</evidence>
<dbReference type="STRING" id="1120919.GCA_000429165_02065"/>
<dbReference type="OrthoDB" id="9790785at2"/>
<evidence type="ECO:0000256" key="1">
    <source>
        <dbReference type="ARBA" id="ARBA00006484"/>
    </source>
</evidence>
<dbReference type="CDD" id="cd05233">
    <property type="entry name" value="SDR_c"/>
    <property type="match status" value="1"/>
</dbReference>
<dbReference type="InterPro" id="IPR002347">
    <property type="entry name" value="SDR_fam"/>
</dbReference>
<keyword evidence="4" id="KW-1185">Reference proteome</keyword>
<comment type="similarity">
    <text evidence="1">Belongs to the short-chain dehydrogenases/reductases (SDR) family.</text>
</comment>
<dbReference type="Proteomes" id="UP000321635">
    <property type="component" value="Unassembled WGS sequence"/>
</dbReference>
<dbReference type="InterPro" id="IPR036291">
    <property type="entry name" value="NAD(P)-bd_dom_sf"/>
</dbReference>
<organism evidence="3 4">
    <name type="scientific">Acetobacter nitrogenifigens DSM 23921 = NBRC 105050</name>
    <dbReference type="NCBI Taxonomy" id="1120919"/>
    <lineage>
        <taxon>Bacteria</taxon>
        <taxon>Pseudomonadati</taxon>
        <taxon>Pseudomonadota</taxon>
        <taxon>Alphaproteobacteria</taxon>
        <taxon>Acetobacterales</taxon>
        <taxon>Acetobacteraceae</taxon>
        <taxon>Acetobacter</taxon>
    </lineage>
</organism>
<dbReference type="Gene3D" id="3.40.50.720">
    <property type="entry name" value="NAD(P)-binding Rossmann-like Domain"/>
    <property type="match status" value="1"/>
</dbReference>
<comment type="caution">
    <text evidence="3">The sequence shown here is derived from an EMBL/GenBank/DDBJ whole genome shotgun (WGS) entry which is preliminary data.</text>
</comment>
<accession>A0A511X8N8</accession>
<protein>
    <submittedName>
        <fullName evidence="3">Short-chain dehydrogenase</fullName>
    </submittedName>
</protein>
<evidence type="ECO:0000256" key="2">
    <source>
        <dbReference type="ARBA" id="ARBA00023002"/>
    </source>
</evidence>
<dbReference type="PRINTS" id="PR00081">
    <property type="entry name" value="GDHRDH"/>
</dbReference>
<dbReference type="GO" id="GO:0016020">
    <property type="term" value="C:membrane"/>
    <property type="evidence" value="ECO:0007669"/>
    <property type="project" value="TreeGrafter"/>
</dbReference>
<dbReference type="AlphaFoldDB" id="A0A511X8N8"/>
<dbReference type="Pfam" id="PF00106">
    <property type="entry name" value="adh_short"/>
    <property type="match status" value="1"/>
</dbReference>
<evidence type="ECO:0000313" key="3">
    <source>
        <dbReference type="EMBL" id="GEN59325.1"/>
    </source>
</evidence>
<dbReference type="EMBL" id="BJYF01000006">
    <property type="protein sequence ID" value="GEN59325.1"/>
    <property type="molecule type" value="Genomic_DNA"/>
</dbReference>
<dbReference type="PANTHER" id="PTHR44196:SF4">
    <property type="entry name" value="SHORT CHAIN DEHYDROGENASE"/>
    <property type="match status" value="1"/>
</dbReference>
<sequence length="278" mass="28642">MSGPTKSPLAGAFTGTAQGAVANADIASGAASSIGCPEGPLTGKVALVTGASRGIGRAVAVALAAQGAHCVITARTVGGLEETDDLILAATGRRSTLLPLDLADGSGADALGPSIARRFGRLDLLVHAAAMFVPLSPVAHIRDKDWEQALGVNLIASMRLLRTTTPLLREAALGRAVILINRQDTAPGRFRSGGAVCRAALEALVESWREEMADRPAFLVSLFDPGPTATRMRAQAFPGGEDVRPRTPDEAAATILSLLMPQINAGNSASSRAKEPKR</sequence>
<name>A0A511X8N8_9PROT</name>